<dbReference type="InterPro" id="IPR001902">
    <property type="entry name" value="SLC26A/SulP_fam"/>
</dbReference>
<dbReference type="InterPro" id="IPR011547">
    <property type="entry name" value="SLC26A/SulP_dom"/>
</dbReference>
<feature type="transmembrane region" description="Helical" evidence="5">
    <location>
        <begin position="324"/>
        <end position="341"/>
    </location>
</feature>
<feature type="transmembrane region" description="Helical" evidence="5">
    <location>
        <begin position="39"/>
        <end position="56"/>
    </location>
</feature>
<proteinExistence type="predicted"/>
<dbReference type="PANTHER" id="PTHR11814">
    <property type="entry name" value="SULFATE TRANSPORTER"/>
    <property type="match status" value="1"/>
</dbReference>
<comment type="caution">
    <text evidence="7">The sequence shown here is derived from an EMBL/GenBank/DDBJ whole genome shotgun (WGS) entry which is preliminary data.</text>
</comment>
<comment type="subcellular location">
    <subcellularLocation>
        <location evidence="1">Membrane</location>
        <topology evidence="1">Multi-pass membrane protein</topology>
    </subcellularLocation>
</comment>
<dbReference type="InterPro" id="IPR036513">
    <property type="entry name" value="STAS_dom_sf"/>
</dbReference>
<dbReference type="GO" id="GO:0016020">
    <property type="term" value="C:membrane"/>
    <property type="evidence" value="ECO:0007669"/>
    <property type="project" value="UniProtKB-SubCell"/>
</dbReference>
<name>K2FTL2_9BACT</name>
<feature type="transmembrane region" description="Helical" evidence="5">
    <location>
        <begin position="373"/>
        <end position="392"/>
    </location>
</feature>
<feature type="transmembrane region" description="Helical" evidence="5">
    <location>
        <begin position="117"/>
        <end position="143"/>
    </location>
</feature>
<organism evidence="7">
    <name type="scientific">uncultured bacterium</name>
    <name type="common">gcode 4</name>
    <dbReference type="NCBI Taxonomy" id="1234023"/>
    <lineage>
        <taxon>Bacteria</taxon>
        <taxon>environmental samples</taxon>
    </lineage>
</organism>
<evidence type="ECO:0000313" key="7">
    <source>
        <dbReference type="EMBL" id="EKE26233.1"/>
    </source>
</evidence>
<sequence>MLKSVSFNLKNNWKAWLSVAMINIPLSISLAVASGASPLQGLLTWIWWWIFAAIFASSKYNIFWVAGALSGILLSFVLANWSNWPWLLPFVAIFSWIFIFLAYFFKITKYITLIPTTALHWFLIWVWISIAVWQINSALWLALPSSEKIYTWIWQTIAHIKDTNLYAFWLFLISFSFLFVCKKKFPNFPAVIIITILWIWIGYLIKNWTIPWNIILLSDKYTWMTFSPFLNIFSAVEIDSFGDFMEISRKVFSISLIVAIIAILETIISAKIAETITKSKYSREKEVFGLAMSNIFSWLFWWLPVTAVFVRTAFNIESGAKSKYSAFLVWVFTLLLSVIFFNNWFLFLPFPIIAAILINIAIWLIDIGHLKKLYNMQHFALYVALITVFFYILEDPTFWIVVGTAVSLIAYLKRVTSWWAKISLFRNKKFFEKLDFWNYIQNKQQDWDIVLLKFSGWLNYLNQENNIANLEQINKKITVILSFTHMWDLDIDWVESINEAFMTLKSKWIELYFSWLSWFFQKIMSKTKIYKELNKENKVIKSTSEVLHNLLWDNFHSF</sequence>
<dbReference type="AlphaFoldDB" id="K2FTL2"/>
<feature type="transmembrane region" description="Helical" evidence="5">
    <location>
        <begin position="188"/>
        <end position="205"/>
    </location>
</feature>
<dbReference type="Pfam" id="PF00916">
    <property type="entry name" value="Sulfate_transp"/>
    <property type="match status" value="1"/>
</dbReference>
<feature type="transmembrane region" description="Helical" evidence="5">
    <location>
        <begin position="251"/>
        <end position="270"/>
    </location>
</feature>
<reference evidence="7" key="1">
    <citation type="journal article" date="2012" name="Science">
        <title>Fermentation, hydrogen, and sulfur metabolism in multiple uncultivated bacterial phyla.</title>
        <authorList>
            <person name="Wrighton K.C."/>
            <person name="Thomas B.C."/>
            <person name="Sharon I."/>
            <person name="Miller C.S."/>
            <person name="Castelle C.J."/>
            <person name="VerBerkmoes N.C."/>
            <person name="Wilkins M.J."/>
            <person name="Hettich R.L."/>
            <person name="Lipton M.S."/>
            <person name="Williams K.H."/>
            <person name="Long P.E."/>
            <person name="Banfield J.F."/>
        </authorList>
    </citation>
    <scope>NUCLEOTIDE SEQUENCE [LARGE SCALE GENOMIC DNA]</scope>
</reference>
<accession>K2FTL2</accession>
<evidence type="ECO:0000256" key="2">
    <source>
        <dbReference type="ARBA" id="ARBA00022692"/>
    </source>
</evidence>
<dbReference type="GO" id="GO:0055085">
    <property type="term" value="P:transmembrane transport"/>
    <property type="evidence" value="ECO:0007669"/>
    <property type="project" value="InterPro"/>
</dbReference>
<keyword evidence="4 5" id="KW-0472">Membrane</keyword>
<keyword evidence="3 5" id="KW-1133">Transmembrane helix</keyword>
<dbReference type="EMBL" id="AMFJ01000880">
    <property type="protein sequence ID" value="EKE26233.1"/>
    <property type="molecule type" value="Genomic_DNA"/>
</dbReference>
<dbReference type="Gene3D" id="3.30.750.24">
    <property type="entry name" value="STAS domain"/>
    <property type="match status" value="1"/>
</dbReference>
<evidence type="ECO:0000259" key="6">
    <source>
        <dbReference type="Pfam" id="PF00916"/>
    </source>
</evidence>
<feature type="transmembrane region" description="Helical" evidence="5">
    <location>
        <begin position="347"/>
        <end position="366"/>
    </location>
</feature>
<feature type="transmembrane region" description="Helical" evidence="5">
    <location>
        <begin position="290"/>
        <end position="312"/>
    </location>
</feature>
<feature type="transmembrane region" description="Helical" evidence="5">
    <location>
        <begin position="87"/>
        <end position="105"/>
    </location>
</feature>
<evidence type="ECO:0000256" key="4">
    <source>
        <dbReference type="ARBA" id="ARBA00023136"/>
    </source>
</evidence>
<feature type="transmembrane region" description="Helical" evidence="5">
    <location>
        <begin position="163"/>
        <end position="181"/>
    </location>
</feature>
<keyword evidence="2 5" id="KW-0812">Transmembrane</keyword>
<protein>
    <recommendedName>
        <fullName evidence="6">SLC26A/SulP transporter domain-containing protein</fullName>
    </recommendedName>
</protein>
<feature type="transmembrane region" description="Helical" evidence="5">
    <location>
        <begin position="398"/>
        <end position="420"/>
    </location>
</feature>
<evidence type="ECO:0000256" key="1">
    <source>
        <dbReference type="ARBA" id="ARBA00004141"/>
    </source>
</evidence>
<gene>
    <name evidence="7" type="ORF">ACD_4C00364G0002</name>
</gene>
<evidence type="ECO:0000256" key="5">
    <source>
        <dbReference type="SAM" id="Phobius"/>
    </source>
</evidence>
<feature type="transmembrane region" description="Helical" evidence="5">
    <location>
        <begin position="12"/>
        <end position="33"/>
    </location>
</feature>
<evidence type="ECO:0000256" key="3">
    <source>
        <dbReference type="ARBA" id="ARBA00022989"/>
    </source>
</evidence>
<feature type="domain" description="SLC26A/SulP transporter" evidence="6">
    <location>
        <begin position="15"/>
        <end position="387"/>
    </location>
</feature>